<dbReference type="OrthoDB" id="1716389at2759"/>
<sequence length="73" mass="8443">MDGSTSCSKVEETQVPLLLDLQAEETKYVLEAKTIQRMEILVLSSLQWKMNPITPFSFLDYITRRLGIKDYLC</sequence>
<evidence type="ECO:0000259" key="1">
    <source>
        <dbReference type="Pfam" id="PF00134"/>
    </source>
</evidence>
<dbReference type="Gene3D" id="1.10.472.10">
    <property type="entry name" value="Cyclin-like"/>
    <property type="match status" value="2"/>
</dbReference>
<accession>A0A2P5X4A2</accession>
<feature type="domain" description="Cyclin N-terminal" evidence="1">
    <location>
        <begin position="7"/>
        <end position="51"/>
    </location>
</feature>
<gene>
    <name evidence="2" type="ORF">GOBAR_AA22513</name>
</gene>
<evidence type="ECO:0000313" key="3">
    <source>
        <dbReference type="Proteomes" id="UP000239757"/>
    </source>
</evidence>
<reference evidence="2 3" key="1">
    <citation type="submission" date="2015-01" db="EMBL/GenBank/DDBJ databases">
        <title>Genome of allotetraploid Gossypium barbadense reveals genomic plasticity and fiber elongation in cotton evolution.</title>
        <authorList>
            <person name="Chen X."/>
            <person name="Liu X."/>
            <person name="Zhao B."/>
            <person name="Zheng H."/>
            <person name="Hu Y."/>
            <person name="Lu G."/>
            <person name="Yang C."/>
            <person name="Chen J."/>
            <person name="Shan C."/>
            <person name="Zhang L."/>
            <person name="Zhou Y."/>
            <person name="Wang L."/>
            <person name="Guo W."/>
            <person name="Bai Y."/>
            <person name="Ruan J."/>
            <person name="Shangguan X."/>
            <person name="Mao Y."/>
            <person name="Jiang J."/>
            <person name="Zhu Y."/>
            <person name="Lei J."/>
            <person name="Kang H."/>
            <person name="Chen S."/>
            <person name="He X."/>
            <person name="Wang R."/>
            <person name="Wang Y."/>
            <person name="Chen J."/>
            <person name="Wang L."/>
            <person name="Yu S."/>
            <person name="Wang B."/>
            <person name="Wei J."/>
            <person name="Song S."/>
            <person name="Lu X."/>
            <person name="Gao Z."/>
            <person name="Gu W."/>
            <person name="Deng X."/>
            <person name="Ma D."/>
            <person name="Wang S."/>
            <person name="Liang W."/>
            <person name="Fang L."/>
            <person name="Cai C."/>
            <person name="Zhu X."/>
            <person name="Zhou B."/>
            <person name="Zhang Y."/>
            <person name="Chen Z."/>
            <person name="Xu S."/>
            <person name="Zhu R."/>
            <person name="Wang S."/>
            <person name="Zhang T."/>
            <person name="Zhao G."/>
        </authorList>
    </citation>
    <scope>NUCLEOTIDE SEQUENCE [LARGE SCALE GENOMIC DNA]</scope>
    <source>
        <strain evidence="3">cv. Xinhai21</strain>
        <tissue evidence="2">Leaf</tissue>
    </source>
</reference>
<name>A0A2P5X4A2_GOSBA</name>
<dbReference type="EMBL" id="KZ665697">
    <property type="protein sequence ID" value="PPR98160.1"/>
    <property type="molecule type" value="Genomic_DNA"/>
</dbReference>
<dbReference type="Pfam" id="PF00134">
    <property type="entry name" value="Cyclin_N"/>
    <property type="match status" value="1"/>
</dbReference>
<dbReference type="SUPFAM" id="SSF47954">
    <property type="entry name" value="Cyclin-like"/>
    <property type="match status" value="1"/>
</dbReference>
<dbReference type="AlphaFoldDB" id="A0A2P5X4A2"/>
<organism evidence="2 3">
    <name type="scientific">Gossypium barbadense</name>
    <name type="common">Sea Island cotton</name>
    <name type="synonym">Hibiscus barbadensis</name>
    <dbReference type="NCBI Taxonomy" id="3634"/>
    <lineage>
        <taxon>Eukaryota</taxon>
        <taxon>Viridiplantae</taxon>
        <taxon>Streptophyta</taxon>
        <taxon>Embryophyta</taxon>
        <taxon>Tracheophyta</taxon>
        <taxon>Spermatophyta</taxon>
        <taxon>Magnoliopsida</taxon>
        <taxon>eudicotyledons</taxon>
        <taxon>Gunneridae</taxon>
        <taxon>Pentapetalae</taxon>
        <taxon>rosids</taxon>
        <taxon>malvids</taxon>
        <taxon>Malvales</taxon>
        <taxon>Malvaceae</taxon>
        <taxon>Malvoideae</taxon>
        <taxon>Gossypium</taxon>
    </lineage>
</organism>
<dbReference type="InterPro" id="IPR036915">
    <property type="entry name" value="Cyclin-like_sf"/>
</dbReference>
<dbReference type="Proteomes" id="UP000239757">
    <property type="component" value="Unassembled WGS sequence"/>
</dbReference>
<evidence type="ECO:0000313" key="2">
    <source>
        <dbReference type="EMBL" id="PPR98160.1"/>
    </source>
</evidence>
<proteinExistence type="predicted"/>
<protein>
    <recommendedName>
        <fullName evidence="1">Cyclin N-terminal domain-containing protein</fullName>
    </recommendedName>
</protein>
<dbReference type="InterPro" id="IPR006671">
    <property type="entry name" value="Cyclin_N"/>
</dbReference>